<keyword evidence="1" id="KW-0805">Transcription regulation</keyword>
<protein>
    <submittedName>
        <fullName evidence="5">MarR family transcriptional regulator</fullName>
    </submittedName>
</protein>
<dbReference type="EMBL" id="JAIKTU010000003">
    <property type="protein sequence ID" value="MBY0754628.1"/>
    <property type="molecule type" value="Genomic_DNA"/>
</dbReference>
<dbReference type="PRINTS" id="PR00598">
    <property type="entry name" value="HTHMARR"/>
</dbReference>
<dbReference type="InterPro" id="IPR000835">
    <property type="entry name" value="HTH_MarR-typ"/>
</dbReference>
<accession>A0ABS7KUY4</accession>
<dbReference type="Proteomes" id="UP001299068">
    <property type="component" value="Unassembled WGS sequence"/>
</dbReference>
<dbReference type="PROSITE" id="PS50995">
    <property type="entry name" value="HTH_MARR_2"/>
    <property type="match status" value="1"/>
</dbReference>
<reference evidence="5 6" key="1">
    <citation type="journal article" date="2021" name="Cell Host Microbe">
        <title>in vivo commensal control of Clostridioides difficile virulence.</title>
        <authorList>
            <person name="Girinathan B.P."/>
            <person name="Dibenedetto N."/>
            <person name="Worley J.N."/>
            <person name="Peltier J."/>
            <person name="Arrieta-Ortiz M.L."/>
            <person name="Rupa Christinal Immanuel S."/>
            <person name="Lavin R."/>
            <person name="Delaney M.L."/>
            <person name="Cummins C."/>
            <person name="Hoffmann M."/>
            <person name="Luo Y."/>
            <person name="Gonzalez-Escalona N."/>
            <person name="Allard M."/>
            <person name="Onderdonk A.B."/>
            <person name="Gerber G.K."/>
            <person name="Sonenshein A.L."/>
            <person name="Baliga N."/>
            <person name="Dupuy B."/>
            <person name="Bry L."/>
        </authorList>
    </citation>
    <scope>NUCLEOTIDE SEQUENCE [LARGE SCALE GENOMIC DNA]</scope>
    <source>
        <strain evidence="5 6">DSM 599</strain>
    </source>
</reference>
<dbReference type="Pfam" id="PF01047">
    <property type="entry name" value="MarR"/>
    <property type="match status" value="1"/>
</dbReference>
<dbReference type="InterPro" id="IPR036390">
    <property type="entry name" value="WH_DNA-bd_sf"/>
</dbReference>
<gene>
    <name evidence="5" type="ORF">K5V21_04065</name>
</gene>
<organism evidence="5 6">
    <name type="scientific">Clostridium sardiniense</name>
    <name type="common">Clostridium absonum</name>
    <dbReference type="NCBI Taxonomy" id="29369"/>
    <lineage>
        <taxon>Bacteria</taxon>
        <taxon>Bacillati</taxon>
        <taxon>Bacillota</taxon>
        <taxon>Clostridia</taxon>
        <taxon>Eubacteriales</taxon>
        <taxon>Clostridiaceae</taxon>
        <taxon>Clostridium</taxon>
    </lineage>
</organism>
<keyword evidence="3" id="KW-0804">Transcription</keyword>
<evidence type="ECO:0000256" key="3">
    <source>
        <dbReference type="ARBA" id="ARBA00023163"/>
    </source>
</evidence>
<evidence type="ECO:0000313" key="6">
    <source>
        <dbReference type="Proteomes" id="UP001299068"/>
    </source>
</evidence>
<keyword evidence="6" id="KW-1185">Reference proteome</keyword>
<evidence type="ECO:0000313" key="5">
    <source>
        <dbReference type="EMBL" id="MBY0754628.1"/>
    </source>
</evidence>
<dbReference type="SMART" id="SM00347">
    <property type="entry name" value="HTH_MARR"/>
    <property type="match status" value="1"/>
</dbReference>
<keyword evidence="2" id="KW-0238">DNA-binding</keyword>
<feature type="domain" description="HTH marR-type" evidence="4">
    <location>
        <begin position="6"/>
        <end position="138"/>
    </location>
</feature>
<evidence type="ECO:0000259" key="4">
    <source>
        <dbReference type="PROSITE" id="PS50995"/>
    </source>
</evidence>
<comment type="caution">
    <text evidence="5">The sequence shown here is derived from an EMBL/GenBank/DDBJ whole genome shotgun (WGS) entry which is preliminary data.</text>
</comment>
<dbReference type="PANTHER" id="PTHR42756:SF1">
    <property type="entry name" value="TRANSCRIPTIONAL REPRESSOR OF EMRAB OPERON"/>
    <property type="match status" value="1"/>
</dbReference>
<proteinExistence type="predicted"/>
<dbReference type="RefSeq" id="WP_221859425.1">
    <property type="nucleotide sequence ID" value="NZ_JAIKTU010000003.1"/>
</dbReference>
<name>A0ABS7KUY4_CLOSR</name>
<evidence type="ECO:0000256" key="1">
    <source>
        <dbReference type="ARBA" id="ARBA00023015"/>
    </source>
</evidence>
<dbReference type="PANTHER" id="PTHR42756">
    <property type="entry name" value="TRANSCRIPTIONAL REGULATOR, MARR"/>
    <property type="match status" value="1"/>
</dbReference>
<dbReference type="SUPFAM" id="SSF46785">
    <property type="entry name" value="Winged helix' DNA-binding domain"/>
    <property type="match status" value="1"/>
</dbReference>
<dbReference type="InterPro" id="IPR036388">
    <property type="entry name" value="WH-like_DNA-bd_sf"/>
</dbReference>
<sequence length="154" mass="17699">MNSEDNFSFHKLLGQVVRLHFCLTHKTLEKEGLYPGQPPLLYALYDEDGLSQKEIAEKLHLKPATITVMIKRLEKAGFIKKVADENDQRISRIHLTEKGISSCVDLKSMVKQIDDICLHNFTDDDINSLKILLERIQTNLKVHKENTDNKDNIT</sequence>
<evidence type="ECO:0000256" key="2">
    <source>
        <dbReference type="ARBA" id="ARBA00023125"/>
    </source>
</evidence>
<dbReference type="Gene3D" id="1.10.10.10">
    <property type="entry name" value="Winged helix-like DNA-binding domain superfamily/Winged helix DNA-binding domain"/>
    <property type="match status" value="1"/>
</dbReference>